<dbReference type="RefSeq" id="WP_140234714.1">
    <property type="nucleotide sequence ID" value="NZ_CP041036.1"/>
</dbReference>
<dbReference type="EMBL" id="CP041036">
    <property type="protein sequence ID" value="QDE31964.1"/>
    <property type="molecule type" value="Genomic_DNA"/>
</dbReference>
<sequence>MSLKTFVKNWSVVYVNDELTQLRVLWAIIEMDERNRFKSGDYVCSSRILYIEDNIARTHTGSLYVLTGLGSEYTASFEDLIQLIEGHSPSELNLELKY</sequence>
<reference evidence="2 3" key="1">
    <citation type="submission" date="2019-06" db="EMBL/GenBank/DDBJ databases">
        <title>The genome of Shewanella sp. SM1901.</title>
        <authorList>
            <person name="Cha Q."/>
        </authorList>
    </citation>
    <scope>NUCLEOTIDE SEQUENCE [LARGE SCALE GENOMIC DNA]</scope>
    <source>
        <strain evidence="2 3">SM1901</strain>
    </source>
</reference>
<accession>A0A4Y5YGY3</accession>
<dbReference type="Proteomes" id="UP000319809">
    <property type="component" value="Chromosome"/>
</dbReference>
<protein>
    <recommendedName>
        <fullName evidence="1">DUF6957 domain-containing protein</fullName>
    </recommendedName>
</protein>
<keyword evidence="3" id="KW-1185">Reference proteome</keyword>
<evidence type="ECO:0000259" key="1">
    <source>
        <dbReference type="Pfam" id="PF22275"/>
    </source>
</evidence>
<organism evidence="2 3">
    <name type="scientific">Shewanella polaris</name>
    <dbReference type="NCBI Taxonomy" id="2588449"/>
    <lineage>
        <taxon>Bacteria</taxon>
        <taxon>Pseudomonadati</taxon>
        <taxon>Pseudomonadota</taxon>
        <taxon>Gammaproteobacteria</taxon>
        <taxon>Alteromonadales</taxon>
        <taxon>Shewanellaceae</taxon>
        <taxon>Shewanella</taxon>
    </lineage>
</organism>
<proteinExistence type="predicted"/>
<dbReference type="Pfam" id="PF22275">
    <property type="entry name" value="DUF6957"/>
    <property type="match status" value="1"/>
</dbReference>
<gene>
    <name evidence="2" type="ORF">FH971_13950</name>
</gene>
<name>A0A4Y5YGY3_9GAMM</name>
<evidence type="ECO:0000313" key="3">
    <source>
        <dbReference type="Proteomes" id="UP000319809"/>
    </source>
</evidence>
<dbReference type="InterPro" id="IPR054232">
    <property type="entry name" value="DUF6957"/>
</dbReference>
<feature type="domain" description="DUF6957" evidence="1">
    <location>
        <begin position="29"/>
        <end position="80"/>
    </location>
</feature>
<dbReference type="KEGG" id="spol:FH971_13950"/>
<evidence type="ECO:0000313" key="2">
    <source>
        <dbReference type="EMBL" id="QDE31964.1"/>
    </source>
</evidence>
<dbReference type="AlphaFoldDB" id="A0A4Y5YGY3"/>